<feature type="binding site" evidence="6">
    <location>
        <position position="44"/>
    </location>
    <ligand>
        <name>ATP</name>
        <dbReference type="ChEBI" id="CHEBI:30616"/>
    </ligand>
</feature>
<keyword evidence="4 6" id="KW-0418">Kinase</keyword>
<evidence type="ECO:0000256" key="5">
    <source>
        <dbReference type="ARBA" id="ARBA00022840"/>
    </source>
</evidence>
<dbReference type="GO" id="GO:0008976">
    <property type="term" value="F:polyphosphate kinase activity"/>
    <property type="evidence" value="ECO:0007669"/>
    <property type="project" value="UniProtKB-UniRule"/>
</dbReference>
<dbReference type="GO" id="GO:0006799">
    <property type="term" value="P:polyphosphate biosynthetic process"/>
    <property type="evidence" value="ECO:0007669"/>
    <property type="project" value="UniProtKB-UniRule"/>
</dbReference>
<feature type="domain" description="Polyphosphate kinase C-terminal" evidence="10">
    <location>
        <begin position="519"/>
        <end position="687"/>
    </location>
</feature>
<evidence type="ECO:0000313" key="12">
    <source>
        <dbReference type="EMBL" id="TQQ84719.1"/>
    </source>
</evidence>
<evidence type="ECO:0000256" key="7">
    <source>
        <dbReference type="RuleBase" id="RU003800"/>
    </source>
</evidence>
<dbReference type="PIRSF" id="PIRSF015589">
    <property type="entry name" value="PP_kinase"/>
    <property type="match status" value="1"/>
</dbReference>
<dbReference type="InterPro" id="IPR025200">
    <property type="entry name" value="PPK_C_dom2"/>
</dbReference>
<dbReference type="PANTHER" id="PTHR30218">
    <property type="entry name" value="POLYPHOSPHATE KINASE"/>
    <property type="match status" value="1"/>
</dbReference>
<dbReference type="Pfam" id="PF13089">
    <property type="entry name" value="PP_kinase_N"/>
    <property type="match status" value="1"/>
</dbReference>
<dbReference type="OrthoDB" id="9761456at2"/>
<comment type="caution">
    <text evidence="12">The sequence shown here is derived from an EMBL/GenBank/DDBJ whole genome shotgun (WGS) entry which is preliminary data.</text>
</comment>
<keyword evidence="1 6" id="KW-0597">Phosphoprotein</keyword>
<dbReference type="InterPro" id="IPR036830">
    <property type="entry name" value="PP_kinase_middle_dom_sf"/>
</dbReference>
<evidence type="ECO:0000259" key="9">
    <source>
        <dbReference type="Pfam" id="PF13089"/>
    </source>
</evidence>
<evidence type="ECO:0000256" key="2">
    <source>
        <dbReference type="ARBA" id="ARBA00022679"/>
    </source>
</evidence>
<keyword evidence="6" id="KW-0479">Metal-binding</keyword>
<comment type="cofactor">
    <cofactor evidence="6">
        <name>Mg(2+)</name>
        <dbReference type="ChEBI" id="CHEBI:18420"/>
    </cofactor>
</comment>
<dbReference type="EMBL" id="SGJB01000007">
    <property type="protein sequence ID" value="TQQ84719.1"/>
    <property type="molecule type" value="Genomic_DNA"/>
</dbReference>
<keyword evidence="5 6" id="KW-0067">ATP-binding</keyword>
<dbReference type="AlphaFoldDB" id="A0A544QVK2"/>
<evidence type="ECO:0000259" key="8">
    <source>
        <dbReference type="Pfam" id="PF02503"/>
    </source>
</evidence>
<dbReference type="NCBIfam" id="NF003921">
    <property type="entry name" value="PRK05443.2-2"/>
    <property type="match status" value="1"/>
</dbReference>
<organism evidence="12 13">
    <name type="scientific">Peptacetobacter hominis</name>
    <dbReference type="NCBI Taxonomy" id="2743610"/>
    <lineage>
        <taxon>Bacteria</taxon>
        <taxon>Bacillati</taxon>
        <taxon>Bacillota</taxon>
        <taxon>Clostridia</taxon>
        <taxon>Peptostreptococcales</taxon>
        <taxon>Peptostreptococcaceae</taxon>
        <taxon>Peptacetobacter</taxon>
    </lineage>
</organism>
<dbReference type="PANTHER" id="PTHR30218:SF0">
    <property type="entry name" value="POLYPHOSPHATE KINASE"/>
    <property type="match status" value="1"/>
</dbReference>
<feature type="binding site" evidence="6">
    <location>
        <position position="421"/>
    </location>
    <ligand>
        <name>Mg(2+)</name>
        <dbReference type="ChEBI" id="CHEBI:18420"/>
    </ligand>
</feature>
<feature type="active site" description="Phosphohistidine intermediate" evidence="6">
    <location>
        <position position="451"/>
    </location>
</feature>
<dbReference type="EC" id="2.7.4.1" evidence="6 7"/>
<dbReference type="InterPro" id="IPR003414">
    <property type="entry name" value="PP_kinase"/>
</dbReference>
<feature type="domain" description="Polyphosphate kinase C-terminal" evidence="11">
    <location>
        <begin position="348"/>
        <end position="508"/>
    </location>
</feature>
<keyword evidence="6" id="KW-0460">Magnesium</keyword>
<dbReference type="InterPro" id="IPR025198">
    <property type="entry name" value="PPK_N_dom"/>
</dbReference>
<protein>
    <recommendedName>
        <fullName evidence="6 7">Polyphosphate kinase</fullName>
        <ecNumber evidence="6 7">2.7.4.1</ecNumber>
    </recommendedName>
    <alternativeName>
        <fullName evidence="6">ATP-polyphosphate phosphotransferase</fullName>
    </alternativeName>
    <alternativeName>
        <fullName evidence="6">Polyphosphoric acid kinase</fullName>
    </alternativeName>
</protein>
<reference evidence="12 13" key="1">
    <citation type="submission" date="2019-02" db="EMBL/GenBank/DDBJ databases">
        <title>Peptostreptococcaceae bacterium ZHW00191 nov., a new bacterium isolated from the human gut.</title>
        <authorList>
            <person name="Zhou H.-W."/>
            <person name="Chen X.-J."/>
        </authorList>
    </citation>
    <scope>NUCLEOTIDE SEQUENCE [LARGE SCALE GENOMIC DNA]</scope>
    <source>
        <strain evidence="12 13">ZHW00191</strain>
    </source>
</reference>
<dbReference type="InterPro" id="IPR024953">
    <property type="entry name" value="PP_kinase_middle"/>
</dbReference>
<evidence type="ECO:0000256" key="6">
    <source>
        <dbReference type="HAMAP-Rule" id="MF_00347"/>
    </source>
</evidence>
<comment type="similarity">
    <text evidence="6 7">Belongs to the polyphosphate kinase 1 (PPK1) family.</text>
</comment>
<name>A0A544QVK2_9FIRM</name>
<evidence type="ECO:0000256" key="1">
    <source>
        <dbReference type="ARBA" id="ARBA00022553"/>
    </source>
</evidence>
<feature type="domain" description="Polyphosphate kinase middle" evidence="8">
    <location>
        <begin position="141"/>
        <end position="315"/>
    </location>
</feature>
<proteinExistence type="inferred from homology"/>
<evidence type="ECO:0000256" key="4">
    <source>
        <dbReference type="ARBA" id="ARBA00022777"/>
    </source>
</evidence>
<keyword evidence="13" id="KW-1185">Reference proteome</keyword>
<dbReference type="InterPro" id="IPR036832">
    <property type="entry name" value="PPK_N_dom_sf"/>
</dbReference>
<dbReference type="GO" id="GO:0046872">
    <property type="term" value="F:metal ion binding"/>
    <property type="evidence" value="ECO:0007669"/>
    <property type="project" value="UniProtKB-KW"/>
</dbReference>
<dbReference type="GO" id="GO:0005524">
    <property type="term" value="F:ATP binding"/>
    <property type="evidence" value="ECO:0007669"/>
    <property type="project" value="UniProtKB-KW"/>
</dbReference>
<comment type="catalytic activity">
    <reaction evidence="6 7">
        <text>[phosphate](n) + ATP = [phosphate](n+1) + ADP</text>
        <dbReference type="Rhea" id="RHEA:19573"/>
        <dbReference type="Rhea" id="RHEA-COMP:9859"/>
        <dbReference type="Rhea" id="RHEA-COMP:14280"/>
        <dbReference type="ChEBI" id="CHEBI:16838"/>
        <dbReference type="ChEBI" id="CHEBI:30616"/>
        <dbReference type="ChEBI" id="CHEBI:456216"/>
        <dbReference type="EC" id="2.7.4.1"/>
    </reaction>
</comment>
<dbReference type="RefSeq" id="WP_142535774.1">
    <property type="nucleotide sequence ID" value="NZ_SGJB01000007.1"/>
</dbReference>
<feature type="binding site" evidence="6">
    <location>
        <position position="580"/>
    </location>
    <ligand>
        <name>ATP</name>
        <dbReference type="ChEBI" id="CHEBI:30616"/>
    </ligand>
</feature>
<evidence type="ECO:0000259" key="10">
    <source>
        <dbReference type="Pfam" id="PF13090"/>
    </source>
</evidence>
<dbReference type="NCBIfam" id="NF003917">
    <property type="entry name" value="PRK05443.1-1"/>
    <property type="match status" value="1"/>
</dbReference>
<evidence type="ECO:0000256" key="3">
    <source>
        <dbReference type="ARBA" id="ARBA00022741"/>
    </source>
</evidence>
<dbReference type="Pfam" id="PF02503">
    <property type="entry name" value="PP_kinase"/>
    <property type="match status" value="1"/>
</dbReference>
<comment type="function">
    <text evidence="6 7">Catalyzes the reversible transfer of the terminal phosphate of ATP to form a long-chain polyphosphate (polyP).</text>
</comment>
<feature type="binding site" evidence="6">
    <location>
        <position position="608"/>
    </location>
    <ligand>
        <name>ATP</name>
        <dbReference type="ChEBI" id="CHEBI:30616"/>
    </ligand>
</feature>
<evidence type="ECO:0000313" key="13">
    <source>
        <dbReference type="Proteomes" id="UP000317863"/>
    </source>
</evidence>
<sequence length="706" mass="81529">MKKICYDNRELSWLKFNKRVLEESMDIRVPLLERLSFVSIFQSNLDEFFMVRVGSLRDQLIIDPDERESKLNMTPEEQLDAIVSYTKEICKVKDSSYADIMSEIKKYGLELIDFHSKKETVCEYGNSEAFTADEKMLTPEDEKELKKIFNSNIRPLISPQIIGKRQPFPFLKDKRIYAVVALESKSGTEKLGIVPCSGEAFSRLLRIPSDSTKYILAEEVILHFVSEIFSRYKVKSKSLIRITRNADIDEETVYDEDLDYRSTMKKLIKKRKKLSPVRMEMSRKLNTSALETLCKYIDLDKKYIFYSKSPLEFSFSREIQDILREHSELVYNRLVPQKSPHITSSRPIMEQIDEEDKLLFYPYNSMKPFLDMLYEASEDPSVVSIKMTLYRLANNSKIVEALTNAVENNKEVVVLVELRARFDEENNINWSRVLEKAGCRVIYGLPGLKVHSKLCLITRKTDEGIKFITQIGTGNYNEKTSRLYTDYSLMTSDSRIAHEAAEVFDRLSLGEVVEDTNHLLVAPHCLRNKIFDMIDNEIVKAQHGVKAYIGAKVNSLADKGLINRLIEASKAGVKVQLIVRGICCLIPGVEGETENIEIISIVGRYLEHSRIYIFGEGTDSKVYISSADYMSRNTMRRVEVAAPIYNEEIKKRILEDFTIQFNDNVKARKLLPNGEYVYVESEGAKLDSQIYFFERAYRELEESKSL</sequence>
<evidence type="ECO:0000259" key="11">
    <source>
        <dbReference type="Pfam" id="PF17941"/>
    </source>
</evidence>
<dbReference type="Proteomes" id="UP000317863">
    <property type="component" value="Unassembled WGS sequence"/>
</dbReference>
<feature type="binding site" evidence="6">
    <location>
        <position position="484"/>
    </location>
    <ligand>
        <name>ATP</name>
        <dbReference type="ChEBI" id="CHEBI:30616"/>
    </ligand>
</feature>
<dbReference type="SUPFAM" id="SSF140356">
    <property type="entry name" value="PPK N-terminal domain-like"/>
    <property type="match status" value="1"/>
</dbReference>
<dbReference type="GO" id="GO:0009358">
    <property type="term" value="C:polyphosphate kinase complex"/>
    <property type="evidence" value="ECO:0007669"/>
    <property type="project" value="InterPro"/>
</dbReference>
<keyword evidence="2 6" id="KW-0808">Transferase</keyword>
<dbReference type="Pfam" id="PF13090">
    <property type="entry name" value="PP_kinase_C"/>
    <property type="match status" value="1"/>
</dbReference>
<feature type="domain" description="Polyphosphate kinase N-terminal" evidence="9">
    <location>
        <begin position="6"/>
        <end position="111"/>
    </location>
</feature>
<dbReference type="NCBIfam" id="TIGR03705">
    <property type="entry name" value="poly_P_kin"/>
    <property type="match status" value="1"/>
</dbReference>
<accession>A0A544QVK2</accession>
<dbReference type="Pfam" id="PF17941">
    <property type="entry name" value="PP_kinase_C_1"/>
    <property type="match status" value="1"/>
</dbReference>
<gene>
    <name evidence="12" type="primary">ppk1</name>
    <name evidence="6" type="synonym">ppk</name>
    <name evidence="12" type="ORF">EXD82_04760</name>
</gene>
<dbReference type="Gene3D" id="3.30.1840.10">
    <property type="entry name" value="Polyphosphate kinase middle domain"/>
    <property type="match status" value="1"/>
</dbReference>
<dbReference type="Gene3D" id="3.30.870.10">
    <property type="entry name" value="Endonuclease Chain A"/>
    <property type="match status" value="2"/>
</dbReference>
<feature type="binding site" evidence="6">
    <location>
        <position position="391"/>
    </location>
    <ligand>
        <name>Mg(2+)</name>
        <dbReference type="ChEBI" id="CHEBI:18420"/>
    </ligand>
</feature>
<dbReference type="SUPFAM" id="SSF56024">
    <property type="entry name" value="Phospholipase D/nuclease"/>
    <property type="match status" value="2"/>
</dbReference>
<dbReference type="InterPro" id="IPR041108">
    <property type="entry name" value="PP_kinase_C_1"/>
</dbReference>
<dbReference type="Gene3D" id="1.20.58.310">
    <property type="entry name" value="Polyphosphate kinase N-terminal domain"/>
    <property type="match status" value="1"/>
</dbReference>
<dbReference type="SUPFAM" id="SSF143724">
    <property type="entry name" value="PHP14-like"/>
    <property type="match status" value="1"/>
</dbReference>
<keyword evidence="3 6" id="KW-0547">Nucleotide-binding</keyword>
<comment type="PTM">
    <text evidence="6 7">An intermediate of this reaction is the autophosphorylated ppk in which a phosphate is covalently linked to a histidine residue through a N-P bond.</text>
</comment>
<dbReference type="HAMAP" id="MF_00347">
    <property type="entry name" value="Polyphosphate_kinase"/>
    <property type="match status" value="1"/>
</dbReference>